<dbReference type="Proteomes" id="UP001165366">
    <property type="component" value="Unassembled WGS sequence"/>
</dbReference>
<evidence type="ECO:0000256" key="1">
    <source>
        <dbReference type="SAM" id="SignalP"/>
    </source>
</evidence>
<keyword evidence="3" id="KW-1185">Reference proteome</keyword>
<sequence>MKTYIQLNLYTTILLILLFSGCSSVTSDDTENQITQEDLEIAAEVVGESLSDQNSGAMSSLYDALSTVDATGIRYRNQGSSRAKQEFGRGSETDYEYQYDPETGTHTIDFTRSVDRPNFSKSVEGHLEYIFADPEGTFVVLPRAHKDSVETVDYKGMREGESSGLRFESYFTRVDTFFLSGLHETSEFFRFNGTHLGEGTRIRKPAERPEFTTEYEVNFDFIDINIDKAIVEANGTLEEGVTGTVNYSLLFTGTNGNQNRDKDVEGTIEFTGDGTGLLRFKKFAKIFRLSLDDGEVTEE</sequence>
<feature type="signal peptide" evidence="1">
    <location>
        <begin position="1"/>
        <end position="27"/>
    </location>
</feature>
<evidence type="ECO:0000313" key="3">
    <source>
        <dbReference type="Proteomes" id="UP001165366"/>
    </source>
</evidence>
<dbReference type="RefSeq" id="WP_237855088.1">
    <property type="nucleotide sequence ID" value="NZ_JAKLWS010000020.1"/>
</dbReference>
<protein>
    <recommendedName>
        <fullName evidence="4">Lipoprotein</fullName>
    </recommendedName>
</protein>
<reference evidence="2" key="2">
    <citation type="submission" date="2024-05" db="EMBL/GenBank/DDBJ databases">
        <title>Rhodohalobacter halophilus gen. nov., sp. nov., a moderately halophilic member of the family Balneolaceae.</title>
        <authorList>
            <person name="Xia J."/>
        </authorList>
    </citation>
    <scope>NUCLEOTIDE SEQUENCE</scope>
    <source>
        <strain evidence="2">WB101</strain>
    </source>
</reference>
<reference evidence="2" key="1">
    <citation type="submission" date="2022-01" db="EMBL/GenBank/DDBJ databases">
        <authorList>
            <person name="Wang Y."/>
        </authorList>
    </citation>
    <scope>NUCLEOTIDE SEQUENCE</scope>
    <source>
        <strain evidence="2">WB101</strain>
    </source>
</reference>
<dbReference type="EMBL" id="JAKLWS010000020">
    <property type="protein sequence ID" value="MCG2589728.1"/>
    <property type="molecule type" value="Genomic_DNA"/>
</dbReference>
<evidence type="ECO:0000313" key="2">
    <source>
        <dbReference type="EMBL" id="MCG2589728.1"/>
    </source>
</evidence>
<name>A0ABS9KFV6_9BACT</name>
<keyword evidence="1" id="KW-0732">Signal</keyword>
<dbReference type="PROSITE" id="PS51257">
    <property type="entry name" value="PROKAR_LIPOPROTEIN"/>
    <property type="match status" value="1"/>
</dbReference>
<organism evidence="2 3">
    <name type="scientific">Rhodohalobacter sulfatireducens</name>
    <dbReference type="NCBI Taxonomy" id="2911366"/>
    <lineage>
        <taxon>Bacteria</taxon>
        <taxon>Pseudomonadati</taxon>
        <taxon>Balneolota</taxon>
        <taxon>Balneolia</taxon>
        <taxon>Balneolales</taxon>
        <taxon>Balneolaceae</taxon>
        <taxon>Rhodohalobacter</taxon>
    </lineage>
</organism>
<proteinExistence type="predicted"/>
<feature type="chain" id="PRO_5046701923" description="Lipoprotein" evidence="1">
    <location>
        <begin position="28"/>
        <end position="299"/>
    </location>
</feature>
<evidence type="ECO:0008006" key="4">
    <source>
        <dbReference type="Google" id="ProtNLM"/>
    </source>
</evidence>
<comment type="caution">
    <text evidence="2">The sequence shown here is derived from an EMBL/GenBank/DDBJ whole genome shotgun (WGS) entry which is preliminary data.</text>
</comment>
<accession>A0ABS9KFV6</accession>
<gene>
    <name evidence="2" type="ORF">L6773_14200</name>
</gene>